<evidence type="ECO:0000256" key="8">
    <source>
        <dbReference type="SAM" id="SignalP"/>
    </source>
</evidence>
<keyword evidence="4 8" id="KW-0732">Signal</keyword>
<feature type="chain" id="PRO_5046588812" evidence="8">
    <location>
        <begin position="29"/>
        <end position="1107"/>
    </location>
</feature>
<feature type="compositionally biased region" description="Basic and acidic residues" evidence="6">
    <location>
        <begin position="67"/>
        <end position="83"/>
    </location>
</feature>
<evidence type="ECO:0000256" key="2">
    <source>
        <dbReference type="ARBA" id="ARBA00009432"/>
    </source>
</evidence>
<dbReference type="InterPro" id="IPR001611">
    <property type="entry name" value="Leu-rich_rpt"/>
</dbReference>
<keyword evidence="5" id="KW-0677">Repeat</keyword>
<comment type="subcellular location">
    <subcellularLocation>
        <location evidence="1">Cell envelope</location>
    </subcellularLocation>
</comment>
<keyword evidence="7" id="KW-0472">Membrane</keyword>
<feature type="compositionally biased region" description="Acidic residues" evidence="6">
    <location>
        <begin position="41"/>
        <end position="51"/>
    </location>
</feature>
<feature type="domain" description="Internalin Ig-like inter-repeat region" evidence="9">
    <location>
        <begin position="869"/>
        <end position="911"/>
    </location>
</feature>
<keyword evidence="11" id="KW-1185">Reference proteome</keyword>
<dbReference type="SUPFAM" id="SSF81296">
    <property type="entry name" value="E set domains"/>
    <property type="match status" value="1"/>
</dbReference>
<sequence>MKKVYKKVLLVFVSLLVAVQFSSSWILAEGDIINTNDYEEEVDETIAEDPSEETKLDEQAPTDVTDEADKKDETESTEGDKATENVVEDNENVEENSKVEKKTTVQGKSALNRTVESETLGTFSELFADENLAKYVADYSGKSVDSQATQADLDLVDYIYSYGDDTEISDLSGIHLLKNLTTIELSNTKIANFDAIHDLPNLSSIRIYEARNLKTINGMKNLPNINNISINNSSIKEIGNFDNSVQIDYLSVTNSDLYKVNDLSNQTELNDLNVCDNKLTTLDNMGKLTNLSYLDISNNSITSLNSLDAPMLNSLTANDNKLTSVNGLSNSTDLSSLELQNNSIRSVASLIDCTNVSYLNIENNSLQSVEGLQNMDKLSYGLNLSNNEITNLSAFTTNSLKINSLYLDNNKLTSLDGVESITALQSLSAENNNLENINAINELSNLSYLNVNNNNISSVTLSNEMNNLAELHIANNKLKNIDFLSKCSHMMMYGYTLDLSNNMISSLSVFEEFTTVSISSINLSDNQITSLESLKDLEQSSINNLIISNNKLTSLYGINNDTSIPYLDASYNPLEGEDALEALNNIAGSIYTLNLSHAQITNEMFDKVKWEDMTYFYGSLDLSYNELEHADVLYTKLISVFPYSYINLAGNKYDSFDFIIGNSFEYLDLSGTGFKDFEILNKATSIGGLGLSSNDYTDEDLEEFSKLNIDTIVNLSTLDLSSNKITKLDFLKYFAKEEDYKRNSNLEVILDHNDFSSLDVSVLDLFNNDEYYGAKLRLSMVDSNISDLSGFEGKKYDFDLRLQLDENHISDISPLFTYFEFLVDKEPEDNNREFELSIQNQTVTADNEVSDKDTLFTIENIVKQLNSGIVEPSFISNEGSYNDPNVTWNLADVSVEDGYAKTYYDFTTEIGTYENTPATRSISLFTTPAPAGEPMYFSGRVTINTKINSSAEEDTYKITYDGNKHTSGDAPVDTTEYDANASVSVLGQNTLKKTGYTFLGWSEDANATAADYKENDTLTITSDVTLYAVWKLDEDPTNPVDPVDPVEPTDPTDPVKPTDPTTPEKPTEPSESVASGDTTNLYLWLSLATIAGLASLLVLKKKREESK</sequence>
<dbReference type="InterPro" id="IPR014756">
    <property type="entry name" value="Ig_E-set"/>
</dbReference>
<feature type="signal peptide" evidence="8">
    <location>
        <begin position="1"/>
        <end position="28"/>
    </location>
</feature>
<gene>
    <name evidence="10" type="ORF">J2S15_002511</name>
</gene>
<dbReference type="InterPro" id="IPR003591">
    <property type="entry name" value="Leu-rich_rpt_typical-subtyp"/>
</dbReference>
<evidence type="ECO:0000256" key="4">
    <source>
        <dbReference type="ARBA" id="ARBA00022729"/>
    </source>
</evidence>
<evidence type="ECO:0000313" key="10">
    <source>
        <dbReference type="EMBL" id="MDQ0361761.1"/>
    </source>
</evidence>
<evidence type="ECO:0000313" key="11">
    <source>
        <dbReference type="Proteomes" id="UP001230220"/>
    </source>
</evidence>
<evidence type="ECO:0000256" key="1">
    <source>
        <dbReference type="ARBA" id="ARBA00004196"/>
    </source>
</evidence>
<dbReference type="NCBIfam" id="TIGR02543">
    <property type="entry name" value="List_Bact_rpt"/>
    <property type="match status" value="1"/>
</dbReference>
<dbReference type="PROSITE" id="PS51450">
    <property type="entry name" value="LRR"/>
    <property type="match status" value="7"/>
</dbReference>
<dbReference type="InterPro" id="IPR013378">
    <property type="entry name" value="InlB-like_B-rpt"/>
</dbReference>
<dbReference type="Proteomes" id="UP001230220">
    <property type="component" value="Unassembled WGS sequence"/>
</dbReference>
<accession>A0ABU0E4W2</accession>
<dbReference type="InterPro" id="IPR014755">
    <property type="entry name" value="Cu-Rt/internalin_Ig-like"/>
</dbReference>
<evidence type="ECO:0000259" key="9">
    <source>
        <dbReference type="Pfam" id="PF08191"/>
    </source>
</evidence>
<proteinExistence type="inferred from homology"/>
<dbReference type="SMART" id="SM00369">
    <property type="entry name" value="LRR_TYP"/>
    <property type="match status" value="5"/>
</dbReference>
<dbReference type="Gene3D" id="2.60.40.1220">
    <property type="match status" value="1"/>
</dbReference>
<reference evidence="10 11" key="1">
    <citation type="submission" date="2023-07" db="EMBL/GenBank/DDBJ databases">
        <title>Genomic Encyclopedia of Type Strains, Phase IV (KMG-IV): sequencing the most valuable type-strain genomes for metagenomic binning, comparative biology and taxonomic classification.</title>
        <authorList>
            <person name="Goeker M."/>
        </authorList>
    </citation>
    <scope>NUCLEOTIDE SEQUENCE [LARGE SCALE GENOMIC DNA]</scope>
    <source>
        <strain evidence="10 11">DSM 16784</strain>
    </source>
</reference>
<evidence type="ECO:0000256" key="6">
    <source>
        <dbReference type="SAM" id="MobiDB-lite"/>
    </source>
</evidence>
<feature type="region of interest" description="Disordered" evidence="6">
    <location>
        <begin position="1034"/>
        <end position="1076"/>
    </location>
</feature>
<comment type="similarity">
    <text evidence="2">Belongs to the internalin family.</text>
</comment>
<name>A0ABU0E4W2_9FIRM</name>
<dbReference type="RefSeq" id="WP_307408772.1">
    <property type="nucleotide sequence ID" value="NZ_JAUSUR010000004.1"/>
</dbReference>
<dbReference type="InterPro" id="IPR042229">
    <property type="entry name" value="Listeria/Bacterioides_rpt_sf"/>
</dbReference>
<keyword evidence="7" id="KW-0812">Transmembrane</keyword>
<keyword evidence="3" id="KW-0433">Leucine-rich repeat</keyword>
<evidence type="ECO:0000256" key="5">
    <source>
        <dbReference type="ARBA" id="ARBA00022737"/>
    </source>
</evidence>
<dbReference type="SMART" id="SM00365">
    <property type="entry name" value="LRR_SD22"/>
    <property type="match status" value="9"/>
</dbReference>
<evidence type="ECO:0000256" key="7">
    <source>
        <dbReference type="SAM" id="Phobius"/>
    </source>
</evidence>
<protein>
    <submittedName>
        <fullName evidence="10">Repeat protein (TIGR02543 family)</fullName>
    </submittedName>
</protein>
<dbReference type="SUPFAM" id="SSF52058">
    <property type="entry name" value="L domain-like"/>
    <property type="match status" value="3"/>
</dbReference>
<dbReference type="InterPro" id="IPR050836">
    <property type="entry name" value="SDS22/Internalin_LRR"/>
</dbReference>
<dbReference type="InterPro" id="IPR032675">
    <property type="entry name" value="LRR_dom_sf"/>
</dbReference>
<dbReference type="PRINTS" id="PR00019">
    <property type="entry name" value="LEURICHRPT"/>
</dbReference>
<feature type="region of interest" description="Disordered" evidence="6">
    <location>
        <begin position="41"/>
        <end position="109"/>
    </location>
</feature>
<feature type="transmembrane region" description="Helical" evidence="7">
    <location>
        <begin position="1081"/>
        <end position="1099"/>
    </location>
</feature>
<dbReference type="Pfam" id="PF08191">
    <property type="entry name" value="LRR_adjacent"/>
    <property type="match status" value="1"/>
</dbReference>
<organism evidence="10 11">
    <name type="scientific">Breznakia pachnodae</name>
    <dbReference type="NCBI Taxonomy" id="265178"/>
    <lineage>
        <taxon>Bacteria</taxon>
        <taxon>Bacillati</taxon>
        <taxon>Bacillota</taxon>
        <taxon>Erysipelotrichia</taxon>
        <taxon>Erysipelotrichales</taxon>
        <taxon>Erysipelotrichaceae</taxon>
        <taxon>Breznakia</taxon>
    </lineage>
</organism>
<dbReference type="Gene3D" id="3.80.10.10">
    <property type="entry name" value="Ribonuclease Inhibitor"/>
    <property type="match status" value="4"/>
</dbReference>
<dbReference type="EMBL" id="JAUSUR010000004">
    <property type="protein sequence ID" value="MDQ0361761.1"/>
    <property type="molecule type" value="Genomic_DNA"/>
</dbReference>
<keyword evidence="7" id="KW-1133">Transmembrane helix</keyword>
<evidence type="ECO:0000256" key="3">
    <source>
        <dbReference type="ARBA" id="ARBA00022614"/>
    </source>
</evidence>
<comment type="caution">
    <text evidence="10">The sequence shown here is derived from an EMBL/GenBank/DDBJ whole genome shotgun (WGS) entry which is preliminary data.</text>
</comment>
<dbReference type="PANTHER" id="PTHR46652">
    <property type="entry name" value="LEUCINE-RICH REPEAT AND IQ DOMAIN-CONTAINING PROTEIN 1-RELATED"/>
    <property type="match status" value="1"/>
</dbReference>
<dbReference type="Pfam" id="PF09479">
    <property type="entry name" value="Flg_new"/>
    <property type="match status" value="1"/>
</dbReference>
<dbReference type="InterPro" id="IPR012569">
    <property type="entry name" value="Inl_IR"/>
</dbReference>
<dbReference type="Gene3D" id="2.60.40.4270">
    <property type="entry name" value="Listeria-Bacteroides repeat domain"/>
    <property type="match status" value="1"/>
</dbReference>
<dbReference type="PANTHER" id="PTHR46652:SF8">
    <property type="entry name" value="LEUCINE RICH REPEAT CONTAINING 23"/>
    <property type="match status" value="1"/>
</dbReference>